<keyword evidence="4 6" id="KW-0472">Membrane</keyword>
<reference evidence="8 9" key="1">
    <citation type="submission" date="2013-03" db="EMBL/GenBank/DDBJ databases">
        <title>The Genome Sequence of Exophiala aquamarina CBS 119918.</title>
        <authorList>
            <consortium name="The Broad Institute Genomics Platform"/>
            <person name="Cuomo C."/>
            <person name="de Hoog S."/>
            <person name="Gorbushina A."/>
            <person name="Walker B."/>
            <person name="Young S.K."/>
            <person name="Zeng Q."/>
            <person name="Gargeya S."/>
            <person name="Fitzgerald M."/>
            <person name="Haas B."/>
            <person name="Abouelleil A."/>
            <person name="Allen A.W."/>
            <person name="Alvarado L."/>
            <person name="Arachchi H.M."/>
            <person name="Berlin A.M."/>
            <person name="Chapman S.B."/>
            <person name="Gainer-Dewar J."/>
            <person name="Goldberg J."/>
            <person name="Griggs A."/>
            <person name="Gujja S."/>
            <person name="Hansen M."/>
            <person name="Howarth C."/>
            <person name="Imamovic A."/>
            <person name="Ireland A."/>
            <person name="Larimer J."/>
            <person name="McCowan C."/>
            <person name="Murphy C."/>
            <person name="Pearson M."/>
            <person name="Poon T.W."/>
            <person name="Priest M."/>
            <person name="Roberts A."/>
            <person name="Saif S."/>
            <person name="Shea T."/>
            <person name="Sisk P."/>
            <person name="Sykes S."/>
            <person name="Wortman J."/>
            <person name="Nusbaum C."/>
            <person name="Birren B."/>
        </authorList>
    </citation>
    <scope>NUCLEOTIDE SEQUENCE [LARGE SCALE GENOMIC DNA]</scope>
    <source>
        <strain evidence="8 9">CBS 119918</strain>
    </source>
</reference>
<dbReference type="GO" id="GO:0102772">
    <property type="term" value="F:sphingolipid C4-monooxygenase activity"/>
    <property type="evidence" value="ECO:0007669"/>
    <property type="project" value="EnsemblFungi"/>
</dbReference>
<feature type="transmembrane region" description="Helical" evidence="6">
    <location>
        <begin position="174"/>
        <end position="198"/>
    </location>
</feature>
<dbReference type="GO" id="GO:0008610">
    <property type="term" value="P:lipid biosynthetic process"/>
    <property type="evidence" value="ECO:0007669"/>
    <property type="project" value="InterPro"/>
</dbReference>
<feature type="region of interest" description="Disordered" evidence="5">
    <location>
        <begin position="387"/>
        <end position="441"/>
    </location>
</feature>
<evidence type="ECO:0000256" key="5">
    <source>
        <dbReference type="SAM" id="MobiDB-lite"/>
    </source>
</evidence>
<evidence type="ECO:0000256" key="4">
    <source>
        <dbReference type="ARBA" id="ARBA00023136"/>
    </source>
</evidence>
<feature type="transmembrane region" description="Helical" evidence="6">
    <location>
        <begin position="29"/>
        <end position="49"/>
    </location>
</feature>
<evidence type="ECO:0000256" key="6">
    <source>
        <dbReference type="SAM" id="Phobius"/>
    </source>
</evidence>
<dbReference type="GO" id="GO:0006665">
    <property type="term" value="P:sphingolipid metabolic process"/>
    <property type="evidence" value="ECO:0007669"/>
    <property type="project" value="EnsemblFungi"/>
</dbReference>
<accession>A0A072PNN0</accession>
<dbReference type="GO" id="GO:0005789">
    <property type="term" value="C:endoplasmic reticulum membrane"/>
    <property type="evidence" value="ECO:0007669"/>
    <property type="project" value="EnsemblFungi"/>
</dbReference>
<dbReference type="Pfam" id="PF04116">
    <property type="entry name" value="FA_hydroxylase"/>
    <property type="match status" value="1"/>
</dbReference>
<comment type="caution">
    <text evidence="8">The sequence shown here is derived from an EMBL/GenBank/DDBJ whole genome shotgun (WGS) entry which is preliminary data.</text>
</comment>
<dbReference type="RefSeq" id="XP_013259720.1">
    <property type="nucleotide sequence ID" value="XM_013404266.1"/>
</dbReference>
<evidence type="ECO:0000256" key="3">
    <source>
        <dbReference type="ARBA" id="ARBA00022989"/>
    </source>
</evidence>
<evidence type="ECO:0000313" key="9">
    <source>
        <dbReference type="Proteomes" id="UP000027920"/>
    </source>
</evidence>
<dbReference type="GO" id="GO:0005506">
    <property type="term" value="F:iron ion binding"/>
    <property type="evidence" value="ECO:0007669"/>
    <property type="project" value="InterPro"/>
</dbReference>
<feature type="compositionally biased region" description="Basic and acidic residues" evidence="5">
    <location>
        <begin position="387"/>
        <end position="398"/>
    </location>
</feature>
<sequence length="441" mass="49560">MANTTTSFPLPSYTLTPRPSLIPGISDPLLQLLAPVVAYWVVSIFFHILDSYDFCAQYRLHTPAEVLKRNHVTRYEVVRDVVLQQIIQTAFGLLLAHFDPAETVGKEEYDVAVWAQRLRLTQSYIPSFLAALGVDALALSNKVSTYPQLANALSGGSYSTQTIAPWELSVAKAIYWAGIPSLQFLVAILIVDTWQYFLHRAMHMNKWLYTTLHSRHHRLYVPYAFGALYNHPLEGFLLDTLGTGLAYLVTGMTVRQGMWFFTCSTIKTVDDHCGYAFPWDPIQHITSNNAAYHDIHHQSWGIKTNFSQPFFTFWDKLLDTAWTGGDISARYQRDRIAAQKKVDADTTPTFQKASVVNSPELDMEKAKQQAMSSQRQVLDDKVNGGAKVLEEEAREEQSVKATPRRSARRKTSGFDAKALSDRVAGSLHGRSHAILHADGAH</sequence>
<dbReference type="VEuPathDB" id="FungiDB:A1O9_07320"/>
<comment type="subcellular location">
    <subcellularLocation>
        <location evidence="1">Membrane</location>
    </subcellularLocation>
</comment>
<evidence type="ECO:0000313" key="8">
    <source>
        <dbReference type="EMBL" id="KEF57130.1"/>
    </source>
</evidence>
<dbReference type="Proteomes" id="UP000027920">
    <property type="component" value="Unassembled WGS sequence"/>
</dbReference>
<dbReference type="InterPro" id="IPR006694">
    <property type="entry name" value="Fatty_acid_hydroxylase"/>
</dbReference>
<dbReference type="InterPro" id="IPR050307">
    <property type="entry name" value="Sterol_Desaturase_Related"/>
</dbReference>
<proteinExistence type="predicted"/>
<protein>
    <submittedName>
        <fullName evidence="8">C4-hydroxylase</fullName>
    </submittedName>
</protein>
<dbReference type="PANTHER" id="PTHR11863">
    <property type="entry name" value="STEROL DESATURASE"/>
    <property type="match status" value="1"/>
</dbReference>
<dbReference type="OrthoDB" id="408954at2759"/>
<keyword evidence="2 6" id="KW-0812">Transmembrane</keyword>
<name>A0A072PNN0_9EURO</name>
<dbReference type="HOGENOM" id="CLU_043293_0_0_1"/>
<evidence type="ECO:0000256" key="1">
    <source>
        <dbReference type="ARBA" id="ARBA00004370"/>
    </source>
</evidence>
<dbReference type="AlphaFoldDB" id="A0A072PNN0"/>
<keyword evidence="3 6" id="KW-1133">Transmembrane helix</keyword>
<feature type="domain" description="Fatty acid hydroxylase" evidence="7">
    <location>
        <begin position="184"/>
        <end position="320"/>
    </location>
</feature>
<evidence type="ECO:0000256" key="2">
    <source>
        <dbReference type="ARBA" id="ARBA00022692"/>
    </source>
</evidence>
<feature type="compositionally biased region" description="Basic residues" evidence="5">
    <location>
        <begin position="402"/>
        <end position="411"/>
    </location>
</feature>
<dbReference type="EMBL" id="AMGV01000005">
    <property type="protein sequence ID" value="KEF57130.1"/>
    <property type="molecule type" value="Genomic_DNA"/>
</dbReference>
<gene>
    <name evidence="8" type="ORF">A1O9_07320</name>
</gene>
<dbReference type="GeneID" id="25282234"/>
<keyword evidence="9" id="KW-1185">Reference proteome</keyword>
<organism evidence="8 9">
    <name type="scientific">Exophiala aquamarina CBS 119918</name>
    <dbReference type="NCBI Taxonomy" id="1182545"/>
    <lineage>
        <taxon>Eukaryota</taxon>
        <taxon>Fungi</taxon>
        <taxon>Dikarya</taxon>
        <taxon>Ascomycota</taxon>
        <taxon>Pezizomycotina</taxon>
        <taxon>Eurotiomycetes</taxon>
        <taxon>Chaetothyriomycetidae</taxon>
        <taxon>Chaetothyriales</taxon>
        <taxon>Herpotrichiellaceae</taxon>
        <taxon>Exophiala</taxon>
    </lineage>
</organism>
<dbReference type="STRING" id="1182545.A0A072PNN0"/>
<evidence type="ECO:0000259" key="7">
    <source>
        <dbReference type="Pfam" id="PF04116"/>
    </source>
</evidence>